<comment type="similarity">
    <text evidence="1">Belongs to the universal stress protein A family.</text>
</comment>
<dbReference type="PRINTS" id="PR01438">
    <property type="entry name" value="UNVRSLSTRESS"/>
</dbReference>
<evidence type="ECO:0000256" key="1">
    <source>
        <dbReference type="ARBA" id="ARBA00008791"/>
    </source>
</evidence>
<dbReference type="PANTHER" id="PTHR46268">
    <property type="entry name" value="STRESS RESPONSE PROTEIN NHAX"/>
    <property type="match status" value="1"/>
</dbReference>
<dbReference type="InterPro" id="IPR014729">
    <property type="entry name" value="Rossmann-like_a/b/a_fold"/>
</dbReference>
<dbReference type="CDD" id="cd00293">
    <property type="entry name" value="USP-like"/>
    <property type="match status" value="1"/>
</dbReference>
<dbReference type="SUPFAM" id="SSF52402">
    <property type="entry name" value="Adenine nucleotide alpha hydrolases-like"/>
    <property type="match status" value="1"/>
</dbReference>
<reference evidence="3 4" key="1">
    <citation type="submission" date="2018-05" db="EMBL/GenBank/DDBJ databases">
        <title>Genome sequencing, assembly and analysis of the novel insecticidal bacterium, Chromobacterium phragmitis.</title>
        <authorList>
            <person name="Sparks M.E."/>
            <person name="Blackburn M.B."/>
            <person name="Gundersen-Rindal D.E."/>
        </authorList>
    </citation>
    <scope>NUCLEOTIDE SEQUENCE [LARGE SCALE GENOMIC DNA]</scope>
    <source>
        <strain evidence="3">IIBBL 274-1</strain>
    </source>
</reference>
<protein>
    <submittedName>
        <fullName evidence="3">Universal stress protein</fullName>
    </submittedName>
</protein>
<name>A0A344UJX6_9NEIS</name>
<evidence type="ECO:0000313" key="4">
    <source>
        <dbReference type="Proteomes" id="UP000252038"/>
    </source>
</evidence>
<dbReference type="EMBL" id="CP029554">
    <property type="protein sequence ID" value="AXE35574.1"/>
    <property type="molecule type" value="Genomic_DNA"/>
</dbReference>
<feature type="domain" description="UspA" evidence="2">
    <location>
        <begin position="41"/>
        <end position="188"/>
    </location>
</feature>
<dbReference type="PANTHER" id="PTHR46268:SF15">
    <property type="entry name" value="UNIVERSAL STRESS PROTEIN HP_0031"/>
    <property type="match status" value="1"/>
</dbReference>
<accession>A0A344UJX6</accession>
<dbReference type="Gene3D" id="3.40.50.620">
    <property type="entry name" value="HUPs"/>
    <property type="match status" value="1"/>
</dbReference>
<organism evidence="3 4">
    <name type="scientific">Chromobacterium phragmitis</name>
    <dbReference type="NCBI Taxonomy" id="2202141"/>
    <lineage>
        <taxon>Bacteria</taxon>
        <taxon>Pseudomonadati</taxon>
        <taxon>Pseudomonadota</taxon>
        <taxon>Betaproteobacteria</taxon>
        <taxon>Neisseriales</taxon>
        <taxon>Chromobacteriaceae</taxon>
        <taxon>Chromobacterium</taxon>
    </lineage>
</organism>
<sequence length="198" mass="21434">MKHSFHCPGSIPALTRRDTAAPIGVCYKHPTGSSLRRSKTMYRHIIAAIDGSNNSDKALREAIRVAKFTEARLTLIHVASLRDLAVDSLGVYAGDPGYDLALEQGQEALARAQEIARNAGLGNVVSHLEKSWEGGHDLADLLIGYASAQQADLIVLGTHGRSGLAHLFMGSFAEDILRRSQCPLLVVRSTEDDDIHVE</sequence>
<dbReference type="InterPro" id="IPR006016">
    <property type="entry name" value="UspA"/>
</dbReference>
<dbReference type="AlphaFoldDB" id="A0A344UJX6"/>
<evidence type="ECO:0000259" key="2">
    <source>
        <dbReference type="Pfam" id="PF00582"/>
    </source>
</evidence>
<evidence type="ECO:0000313" key="3">
    <source>
        <dbReference type="EMBL" id="AXE35574.1"/>
    </source>
</evidence>
<dbReference type="InterPro" id="IPR006015">
    <property type="entry name" value="Universal_stress_UspA"/>
</dbReference>
<proteinExistence type="inferred from homology"/>
<dbReference type="Proteomes" id="UP000252038">
    <property type="component" value="Chromosome"/>
</dbReference>
<dbReference type="Pfam" id="PF00582">
    <property type="entry name" value="Usp"/>
    <property type="match status" value="1"/>
</dbReference>
<gene>
    <name evidence="3" type="ORF">DK843_15410</name>
</gene>
<dbReference type="KEGG" id="chrb:DK843_15410"/>